<reference evidence="1 2" key="1">
    <citation type="submission" date="2016-10" db="EMBL/GenBank/DDBJ databases">
        <authorList>
            <person name="de Groot N.N."/>
        </authorList>
    </citation>
    <scope>NUCLEOTIDE SEQUENCE [LARGE SCALE GENOMIC DNA]</scope>
    <source>
        <strain evidence="1 2">DSM 23126</strain>
    </source>
</reference>
<sequence length="60" mass="6970">MKQKYMLIAVDQDGHEISLKNYKGREAKEELILEGKDCATTMYEQLKEELHPNSVKMLSL</sequence>
<evidence type="ECO:0000313" key="1">
    <source>
        <dbReference type="EMBL" id="SDW44596.1"/>
    </source>
</evidence>
<accession>A0A1H2TKQ6</accession>
<gene>
    <name evidence="1" type="ORF">SAMN05421781_1459</name>
</gene>
<name>A0A1H2TKQ6_9BACI</name>
<evidence type="ECO:0000313" key="2">
    <source>
        <dbReference type="Proteomes" id="UP000199488"/>
    </source>
</evidence>
<dbReference type="AlphaFoldDB" id="A0A1H2TKQ6"/>
<dbReference type="Proteomes" id="UP000199488">
    <property type="component" value="Unassembled WGS sequence"/>
</dbReference>
<proteinExistence type="predicted"/>
<dbReference type="EMBL" id="FNNC01000002">
    <property type="protein sequence ID" value="SDW44596.1"/>
    <property type="molecule type" value="Genomic_DNA"/>
</dbReference>
<organism evidence="1 2">
    <name type="scientific">Marinococcus luteus</name>
    <dbReference type="NCBI Taxonomy" id="1122204"/>
    <lineage>
        <taxon>Bacteria</taxon>
        <taxon>Bacillati</taxon>
        <taxon>Bacillota</taxon>
        <taxon>Bacilli</taxon>
        <taxon>Bacillales</taxon>
        <taxon>Bacillaceae</taxon>
        <taxon>Marinococcus</taxon>
    </lineage>
</organism>
<dbReference type="RefSeq" id="WP_091613066.1">
    <property type="nucleotide sequence ID" value="NZ_FNNC01000002.1"/>
</dbReference>
<dbReference type="OrthoDB" id="2970899at2"/>
<protein>
    <submittedName>
        <fullName evidence="1">Uncharacterized protein</fullName>
    </submittedName>
</protein>
<keyword evidence="2" id="KW-1185">Reference proteome</keyword>